<dbReference type="PANTHER" id="PTHR46670:SF3">
    <property type="entry name" value="ENDONUCLEASE_EXONUCLEASE_PHOSPHATASE DOMAIN-CONTAINING PROTEIN"/>
    <property type="match status" value="1"/>
</dbReference>
<evidence type="ECO:0000313" key="1">
    <source>
        <dbReference type="EMBL" id="SBR77809.1"/>
    </source>
</evidence>
<accession>A0A1A8P9T9</accession>
<reference evidence="1" key="2">
    <citation type="submission" date="2016-06" db="EMBL/GenBank/DDBJ databases">
        <title>The genome of a short-lived fish provides insights into sex chromosome evolution and the genetic control of aging.</title>
        <authorList>
            <person name="Reichwald K."/>
            <person name="Felder M."/>
            <person name="Petzold A."/>
            <person name="Koch P."/>
            <person name="Groth M."/>
            <person name="Platzer M."/>
        </authorList>
    </citation>
    <scope>NUCLEOTIDE SEQUENCE</scope>
    <source>
        <tissue evidence="1">Brain</tissue>
    </source>
</reference>
<evidence type="ECO:0008006" key="2">
    <source>
        <dbReference type="Google" id="ProtNLM"/>
    </source>
</evidence>
<dbReference type="PANTHER" id="PTHR46670">
    <property type="entry name" value="ENDO/EXONUCLEASE/PHOSPHATASE DOMAIN-CONTAINING PROTEIN"/>
    <property type="match status" value="1"/>
</dbReference>
<gene>
    <name evidence="1" type="primary">Nfu_g_1_025309</name>
</gene>
<dbReference type="AlphaFoldDB" id="A0A1A8P9T9"/>
<protein>
    <recommendedName>
        <fullName evidence="2">Endonuclease/exonuclease/phosphatase domain-containing protein</fullName>
    </recommendedName>
</protein>
<proteinExistence type="predicted"/>
<feature type="non-terminal residue" evidence="1">
    <location>
        <position position="136"/>
    </location>
</feature>
<name>A0A1A8P9T9_9TELE</name>
<sequence length="136" mass="15612">EFLQLLDCLNLQQHVDVPTHSREYTLDLVITNSVQNIFAYDLGVSDHKVISMELSHSCSPTKAKRQIRYRNLNKINTDTLSKDLQNFSSAECSSVTESVHFYNKSLGSLLDVHAPVRYRTVCFSRSAPWYTCLLRK</sequence>
<organism evidence="1">
    <name type="scientific">Nothobranchius rachovii</name>
    <name type="common">bluefin notho</name>
    <dbReference type="NCBI Taxonomy" id="451742"/>
    <lineage>
        <taxon>Eukaryota</taxon>
        <taxon>Metazoa</taxon>
        <taxon>Chordata</taxon>
        <taxon>Craniata</taxon>
        <taxon>Vertebrata</taxon>
        <taxon>Euteleostomi</taxon>
        <taxon>Actinopterygii</taxon>
        <taxon>Neopterygii</taxon>
        <taxon>Teleostei</taxon>
        <taxon>Neoteleostei</taxon>
        <taxon>Acanthomorphata</taxon>
        <taxon>Ovalentaria</taxon>
        <taxon>Atherinomorphae</taxon>
        <taxon>Cyprinodontiformes</taxon>
        <taxon>Nothobranchiidae</taxon>
        <taxon>Nothobranchius</taxon>
    </lineage>
</organism>
<reference evidence="1" key="1">
    <citation type="submission" date="2016-05" db="EMBL/GenBank/DDBJ databases">
        <authorList>
            <person name="Lavstsen T."/>
            <person name="Jespersen J.S."/>
        </authorList>
    </citation>
    <scope>NUCLEOTIDE SEQUENCE</scope>
    <source>
        <tissue evidence="1">Brain</tissue>
    </source>
</reference>
<dbReference type="EMBL" id="HAEH01005916">
    <property type="protein sequence ID" value="SBR77809.1"/>
    <property type="molecule type" value="Transcribed_RNA"/>
</dbReference>
<feature type="non-terminal residue" evidence="1">
    <location>
        <position position="1"/>
    </location>
</feature>